<keyword evidence="5 7" id="KW-0733">Signal recognition particle</keyword>
<gene>
    <name evidence="9" type="primary">SRP14</name>
    <name evidence="9" type="ORF">MICPUN_86200</name>
</gene>
<dbReference type="RefSeq" id="XP_002505174.1">
    <property type="nucleotide sequence ID" value="XM_002505128.1"/>
</dbReference>
<evidence type="ECO:0000256" key="8">
    <source>
        <dbReference type="SAM" id="MobiDB-lite"/>
    </source>
</evidence>
<dbReference type="InParanoid" id="C1EDV8"/>
<organism evidence="9 10">
    <name type="scientific">Micromonas commoda (strain RCC299 / NOUM17 / CCMP2709)</name>
    <name type="common">Picoplanktonic green alga</name>
    <dbReference type="NCBI Taxonomy" id="296587"/>
    <lineage>
        <taxon>Eukaryota</taxon>
        <taxon>Viridiplantae</taxon>
        <taxon>Chlorophyta</taxon>
        <taxon>Mamiellophyceae</taxon>
        <taxon>Mamiellales</taxon>
        <taxon>Mamiellaceae</taxon>
        <taxon>Micromonas</taxon>
    </lineage>
</organism>
<dbReference type="GO" id="GO:0005786">
    <property type="term" value="C:signal recognition particle, endoplasmic reticulum targeting"/>
    <property type="evidence" value="ECO:0007669"/>
    <property type="project" value="UniProtKB-UniRule"/>
</dbReference>
<dbReference type="EMBL" id="CP001330">
    <property type="protein sequence ID" value="ACO66432.1"/>
    <property type="molecule type" value="Genomic_DNA"/>
</dbReference>
<evidence type="ECO:0000313" key="9">
    <source>
        <dbReference type="EMBL" id="ACO66432.1"/>
    </source>
</evidence>
<comment type="function">
    <text evidence="7">Component of the signal recognition particle (SRP) complex, a ribonucleoprotein complex that mediates the cotranslational targeting of secretory and membrane proteins to the endoplasmic reticulum (ER). SRP9 together with SRP14 and the Alu portion of the SRP RNA, constitutes the elongation arrest domain of SRP. The complex of SRP9 and SRP14 is required for SRP RNA binding.</text>
</comment>
<keyword evidence="10" id="KW-1185">Reference proteome</keyword>
<accession>C1EDV8</accession>
<evidence type="ECO:0000256" key="6">
    <source>
        <dbReference type="ARBA" id="ARBA00023274"/>
    </source>
</evidence>
<dbReference type="GeneID" id="8247288"/>
<dbReference type="GO" id="GO:0008312">
    <property type="term" value="F:7S RNA binding"/>
    <property type="evidence" value="ECO:0007669"/>
    <property type="project" value="UniProtKB-UniRule"/>
</dbReference>
<dbReference type="Pfam" id="PF02290">
    <property type="entry name" value="SRP14"/>
    <property type="match status" value="1"/>
</dbReference>
<evidence type="ECO:0000256" key="4">
    <source>
        <dbReference type="ARBA" id="ARBA00022884"/>
    </source>
</evidence>
<comment type="similarity">
    <text evidence="2 7">Belongs to the SRP14 family.</text>
</comment>
<dbReference type="STRING" id="296587.C1EDV8"/>
<dbReference type="eggNOG" id="KOG1761">
    <property type="taxonomic scope" value="Eukaryota"/>
</dbReference>
<dbReference type="PANTHER" id="PTHR12013">
    <property type="entry name" value="SIGNAL RECOGNITION PARTICLE 14 KD PROTEIN"/>
    <property type="match status" value="1"/>
</dbReference>
<feature type="region of interest" description="Disordered" evidence="8">
    <location>
        <begin position="96"/>
        <end position="115"/>
    </location>
</feature>
<evidence type="ECO:0000256" key="5">
    <source>
        <dbReference type="ARBA" id="ARBA00023135"/>
    </source>
</evidence>
<dbReference type="AlphaFoldDB" id="C1EDV8"/>
<name>C1EDV8_MICCC</name>
<sequence length="115" mass="13266">MVLLENDRFLTELTKMYERNRESGSVWVTIKRSMLKRLPKRNQLPPPERVFTDPEWVRLVRASDGKKKISTTVDTKAAEKFSRSLSLVQMASMDGLQEIKKPSKKERAKGSTKKA</sequence>
<evidence type="ECO:0000256" key="7">
    <source>
        <dbReference type="RuleBase" id="RU368100"/>
    </source>
</evidence>
<dbReference type="FunCoup" id="C1EDV8">
    <property type="interactions" value="1574"/>
</dbReference>
<evidence type="ECO:0000256" key="2">
    <source>
        <dbReference type="ARBA" id="ARBA00010349"/>
    </source>
</evidence>
<feature type="compositionally biased region" description="Basic residues" evidence="8">
    <location>
        <begin position="102"/>
        <end position="115"/>
    </location>
</feature>
<dbReference type="OMA" id="RFNGHNK"/>
<dbReference type="InterPro" id="IPR003210">
    <property type="entry name" value="Signal_recog_particle_SRP14"/>
</dbReference>
<evidence type="ECO:0000313" key="10">
    <source>
        <dbReference type="Proteomes" id="UP000002009"/>
    </source>
</evidence>
<dbReference type="GO" id="GO:0030942">
    <property type="term" value="F:endoplasmic reticulum signal peptide binding"/>
    <property type="evidence" value="ECO:0007669"/>
    <property type="project" value="UniProtKB-UniRule"/>
</dbReference>
<dbReference type="OrthoDB" id="19209at2759"/>
<evidence type="ECO:0000256" key="3">
    <source>
        <dbReference type="ARBA" id="ARBA00022490"/>
    </source>
</evidence>
<dbReference type="Proteomes" id="UP000002009">
    <property type="component" value="Chromosome 11"/>
</dbReference>
<proteinExistence type="inferred from homology"/>
<protein>
    <recommendedName>
        <fullName evidence="7">Signal recognition particle 14 kDa protein</fullName>
        <shortName evidence="7">SRP14</shortName>
    </recommendedName>
</protein>
<keyword evidence="6 7" id="KW-0687">Ribonucleoprotein</keyword>
<keyword evidence="3 7" id="KW-0963">Cytoplasm</keyword>
<comment type="subunit">
    <text evidence="7">Heterodimer with SRP9; binds RNA as heterodimer. Component of a signal recognition particle (SRP) complex that consists of a 7SL RNA molecule of 300 nucleotides and six protein subunits: SRP72, SRP68, SRP54, SRP19, SRP14 and SRP9.</text>
</comment>
<dbReference type="KEGG" id="mis:MICPUN_86200"/>
<dbReference type="SUPFAM" id="SSF54762">
    <property type="entry name" value="Signal recognition particle alu RNA binding heterodimer, SRP9/14"/>
    <property type="match status" value="1"/>
</dbReference>
<evidence type="ECO:0000256" key="1">
    <source>
        <dbReference type="ARBA" id="ARBA00004496"/>
    </source>
</evidence>
<dbReference type="InterPro" id="IPR009018">
    <property type="entry name" value="Signal_recog_particle_SRP9/14"/>
</dbReference>
<comment type="subcellular location">
    <subcellularLocation>
        <location evidence="1 7">Cytoplasm</location>
    </subcellularLocation>
</comment>
<keyword evidence="4 7" id="KW-0694">RNA-binding</keyword>
<dbReference type="GO" id="GO:0006614">
    <property type="term" value="P:SRP-dependent cotranslational protein targeting to membrane"/>
    <property type="evidence" value="ECO:0007669"/>
    <property type="project" value="UniProtKB-UniRule"/>
</dbReference>
<reference evidence="9 10" key="1">
    <citation type="journal article" date="2009" name="Science">
        <title>Green evolution and dynamic adaptations revealed by genomes of the marine picoeukaryotes Micromonas.</title>
        <authorList>
            <person name="Worden A.Z."/>
            <person name="Lee J.H."/>
            <person name="Mock T."/>
            <person name="Rouze P."/>
            <person name="Simmons M.P."/>
            <person name="Aerts A.L."/>
            <person name="Allen A.E."/>
            <person name="Cuvelier M.L."/>
            <person name="Derelle E."/>
            <person name="Everett M.V."/>
            <person name="Foulon E."/>
            <person name="Grimwood J."/>
            <person name="Gundlach H."/>
            <person name="Henrissat B."/>
            <person name="Napoli C."/>
            <person name="McDonald S.M."/>
            <person name="Parker M.S."/>
            <person name="Rombauts S."/>
            <person name="Salamov A."/>
            <person name="Von Dassow P."/>
            <person name="Badger J.H."/>
            <person name="Coutinho P.M."/>
            <person name="Demir E."/>
            <person name="Dubchak I."/>
            <person name="Gentemann C."/>
            <person name="Eikrem W."/>
            <person name="Gready J.E."/>
            <person name="John U."/>
            <person name="Lanier W."/>
            <person name="Lindquist E.A."/>
            <person name="Lucas S."/>
            <person name="Mayer K.F."/>
            <person name="Moreau H."/>
            <person name="Not F."/>
            <person name="Otillar R."/>
            <person name="Panaud O."/>
            <person name="Pangilinan J."/>
            <person name="Paulsen I."/>
            <person name="Piegu B."/>
            <person name="Poliakov A."/>
            <person name="Robbens S."/>
            <person name="Schmutz J."/>
            <person name="Toulza E."/>
            <person name="Wyss T."/>
            <person name="Zelensky A."/>
            <person name="Zhou K."/>
            <person name="Armbrust E.V."/>
            <person name="Bhattacharya D."/>
            <person name="Goodenough U.W."/>
            <person name="Van de Peer Y."/>
            <person name="Grigoriev I.V."/>
        </authorList>
    </citation>
    <scope>NUCLEOTIDE SEQUENCE [LARGE SCALE GENOMIC DNA]</scope>
    <source>
        <strain evidence="10">RCC299 / NOUM17</strain>
    </source>
</reference>
<dbReference type="Gene3D" id="3.30.720.10">
    <property type="entry name" value="Signal recognition particle alu RNA binding heterodimer, srp9/1"/>
    <property type="match status" value="1"/>
</dbReference>